<dbReference type="PANTHER" id="PTHR31683">
    <property type="entry name" value="PECTATE LYASE 18-RELATED"/>
    <property type="match status" value="1"/>
</dbReference>
<gene>
    <name evidence="5" type="ORF">GCM10023169_28830</name>
</gene>
<dbReference type="PROSITE" id="PS51318">
    <property type="entry name" value="TAT"/>
    <property type="match status" value="1"/>
</dbReference>
<sequence>MSLVSRRVLLTAAAVPLVLGASAGSAVAAPDDEVDPGREVLAANDGWAAHDGGTTGGAAAGADHVFHVDNWPELRAALGGDDARGDTTPRIVYVHGSVDAYVRADGTRTTCATFEQEAGFSQAEYIETFDPAGPWGWEEPSGPLVEAQDAAADAQAAQTQQHIGSNVTIVGVGDDASITGASLSIRDSDNVIVRNLTVSDSTDCFPEWDPGDGQEGNWNSRYDNISVRTSTHVWIDHNTLDSGDVPPSELDAVYGRPYEVHDGLLDITHGADLVTVSYNHFGEHDKTMLIGSSDSRTEDRGKLRVTVHHNRFTDIGQRAPRVRYGQVHVYNNLYEQTPASDPEGFHYYWGVGHESALYVQNNYVDLAPGADPASIVGHYGGTAMTETGTVLDRRPVSALDLYNAANPDEPLGDDAGWDPIYQVRVLPGQAVPGYVGAKAGAGVL</sequence>
<dbReference type="Gene3D" id="2.160.20.10">
    <property type="entry name" value="Single-stranded right-handed beta-helix, Pectin lyase-like"/>
    <property type="match status" value="1"/>
</dbReference>
<feature type="signal peptide" evidence="3">
    <location>
        <begin position="1"/>
        <end position="28"/>
    </location>
</feature>
<evidence type="ECO:0000256" key="2">
    <source>
        <dbReference type="RuleBase" id="RU361173"/>
    </source>
</evidence>
<evidence type="ECO:0000313" key="5">
    <source>
        <dbReference type="EMBL" id="GAA4428097.1"/>
    </source>
</evidence>
<dbReference type="SMART" id="SM00656">
    <property type="entry name" value="Amb_all"/>
    <property type="match status" value="1"/>
</dbReference>
<dbReference type="InterPro" id="IPR006311">
    <property type="entry name" value="TAT_signal"/>
</dbReference>
<dbReference type="SUPFAM" id="SSF51126">
    <property type="entry name" value="Pectin lyase-like"/>
    <property type="match status" value="1"/>
</dbReference>
<dbReference type="RefSeq" id="WP_345216976.1">
    <property type="nucleotide sequence ID" value="NZ_BAABGN010000012.1"/>
</dbReference>
<reference evidence="6" key="1">
    <citation type="journal article" date="2019" name="Int. J. Syst. Evol. Microbiol.">
        <title>The Global Catalogue of Microorganisms (GCM) 10K type strain sequencing project: providing services to taxonomists for standard genome sequencing and annotation.</title>
        <authorList>
            <consortium name="The Broad Institute Genomics Platform"/>
            <consortium name="The Broad Institute Genome Sequencing Center for Infectious Disease"/>
            <person name="Wu L."/>
            <person name="Ma J."/>
        </authorList>
    </citation>
    <scope>NUCLEOTIDE SEQUENCE [LARGE SCALE GENOMIC DNA]</scope>
    <source>
        <strain evidence="6">JCM 17810</strain>
    </source>
</reference>
<comment type="subcellular location">
    <subcellularLocation>
        <location evidence="2">Secreted</location>
    </subcellularLocation>
</comment>
<evidence type="ECO:0000256" key="1">
    <source>
        <dbReference type="ARBA" id="ARBA00023239"/>
    </source>
</evidence>
<feature type="chain" id="PRO_5046103782" evidence="3">
    <location>
        <begin position="29"/>
        <end position="444"/>
    </location>
</feature>
<dbReference type="EMBL" id="BAABGN010000012">
    <property type="protein sequence ID" value="GAA4428097.1"/>
    <property type="molecule type" value="Genomic_DNA"/>
</dbReference>
<keyword evidence="2" id="KW-0964">Secreted</keyword>
<comment type="caution">
    <text evidence="5">The sequence shown here is derived from an EMBL/GenBank/DDBJ whole genome shotgun (WGS) entry which is preliminary data.</text>
</comment>
<feature type="domain" description="Pectate lyase" evidence="4">
    <location>
        <begin position="116"/>
        <end position="370"/>
    </location>
</feature>
<keyword evidence="2" id="KW-0624">Polysaccharide degradation</keyword>
<proteinExistence type="inferred from homology"/>
<evidence type="ECO:0000313" key="6">
    <source>
        <dbReference type="Proteomes" id="UP001500622"/>
    </source>
</evidence>
<dbReference type="InterPro" id="IPR045032">
    <property type="entry name" value="PEL"/>
</dbReference>
<accession>A0ABP8LH43</accession>
<dbReference type="GO" id="GO:0016829">
    <property type="term" value="F:lyase activity"/>
    <property type="evidence" value="ECO:0007669"/>
    <property type="project" value="UniProtKB-KW"/>
</dbReference>
<dbReference type="InterPro" id="IPR002022">
    <property type="entry name" value="Pec_lyase"/>
</dbReference>
<evidence type="ECO:0000256" key="3">
    <source>
        <dbReference type="SAM" id="SignalP"/>
    </source>
</evidence>
<dbReference type="PANTHER" id="PTHR31683:SF18">
    <property type="entry name" value="PECTATE LYASE 21-RELATED"/>
    <property type="match status" value="1"/>
</dbReference>
<keyword evidence="1 2" id="KW-0456">Lyase</keyword>
<dbReference type="InterPro" id="IPR011050">
    <property type="entry name" value="Pectin_lyase_fold/virulence"/>
</dbReference>
<dbReference type="InterPro" id="IPR012334">
    <property type="entry name" value="Pectin_lyas_fold"/>
</dbReference>
<keyword evidence="2" id="KW-0119">Carbohydrate metabolism</keyword>
<dbReference type="Pfam" id="PF00544">
    <property type="entry name" value="Pectate_lyase_4"/>
    <property type="match status" value="2"/>
</dbReference>
<dbReference type="Proteomes" id="UP001500622">
    <property type="component" value="Unassembled WGS sequence"/>
</dbReference>
<name>A0ABP8LH43_9MICO</name>
<comment type="similarity">
    <text evidence="2">Belongs to the polysaccharide lyase 1 family.</text>
</comment>
<keyword evidence="6" id="KW-1185">Reference proteome</keyword>
<protein>
    <submittedName>
        <fullName evidence="5">Pectate lyase</fullName>
    </submittedName>
</protein>
<evidence type="ECO:0000259" key="4">
    <source>
        <dbReference type="SMART" id="SM00656"/>
    </source>
</evidence>
<organism evidence="5 6">
    <name type="scientific">Georgenia halophila</name>
    <dbReference type="NCBI Taxonomy" id="620889"/>
    <lineage>
        <taxon>Bacteria</taxon>
        <taxon>Bacillati</taxon>
        <taxon>Actinomycetota</taxon>
        <taxon>Actinomycetes</taxon>
        <taxon>Micrococcales</taxon>
        <taxon>Bogoriellaceae</taxon>
        <taxon>Georgenia</taxon>
    </lineage>
</organism>
<keyword evidence="3" id="KW-0732">Signal</keyword>